<name>A0AAV6U4I3_9ARAC</name>
<protein>
    <submittedName>
        <fullName evidence="1">Uncharacterized protein</fullName>
    </submittedName>
</protein>
<dbReference type="PANTHER" id="PTHR45786">
    <property type="entry name" value="DNA BINDING PROTEIN-LIKE"/>
    <property type="match status" value="1"/>
</dbReference>
<dbReference type="PANTHER" id="PTHR45786:SF74">
    <property type="entry name" value="ATP-DEPENDENT DNA HELICASE"/>
    <property type="match status" value="1"/>
</dbReference>
<comment type="caution">
    <text evidence="1">The sequence shown here is derived from an EMBL/GenBank/DDBJ whole genome shotgun (WGS) entry which is preliminary data.</text>
</comment>
<accession>A0AAV6U4I3</accession>
<sequence length="157" mass="17467">MVSPLYAGSEQKPGYGQLYIFDSSRATNQRMKNSNRGCSHILMQQLDSVLREIVPFAESYTKMHDIVKNNPATSVKMVFMADGSLHMQRYNAPTTRTEVAAIFVGDDGEPPANRDIIIYPVGSSFKTISLINQCADPMIYPLLFSGGVFGWNNSLKH</sequence>
<dbReference type="AlphaFoldDB" id="A0AAV6U4I3"/>
<proteinExistence type="predicted"/>
<reference evidence="1 2" key="1">
    <citation type="journal article" date="2022" name="Nat. Ecol. Evol.">
        <title>A masculinizing supergene underlies an exaggerated male reproductive morph in a spider.</title>
        <authorList>
            <person name="Hendrickx F."/>
            <person name="De Corte Z."/>
            <person name="Sonet G."/>
            <person name="Van Belleghem S.M."/>
            <person name="Kostlbacher S."/>
            <person name="Vangestel C."/>
        </authorList>
    </citation>
    <scope>NUCLEOTIDE SEQUENCE [LARGE SCALE GENOMIC DNA]</scope>
    <source>
        <strain evidence="1">W744_W776</strain>
    </source>
</reference>
<evidence type="ECO:0000313" key="1">
    <source>
        <dbReference type="EMBL" id="KAG8178743.1"/>
    </source>
</evidence>
<evidence type="ECO:0000313" key="2">
    <source>
        <dbReference type="Proteomes" id="UP000827092"/>
    </source>
</evidence>
<keyword evidence="2" id="KW-1185">Reference proteome</keyword>
<dbReference type="Proteomes" id="UP000827092">
    <property type="component" value="Unassembled WGS sequence"/>
</dbReference>
<organism evidence="1 2">
    <name type="scientific">Oedothorax gibbosus</name>
    <dbReference type="NCBI Taxonomy" id="931172"/>
    <lineage>
        <taxon>Eukaryota</taxon>
        <taxon>Metazoa</taxon>
        <taxon>Ecdysozoa</taxon>
        <taxon>Arthropoda</taxon>
        <taxon>Chelicerata</taxon>
        <taxon>Arachnida</taxon>
        <taxon>Araneae</taxon>
        <taxon>Araneomorphae</taxon>
        <taxon>Entelegynae</taxon>
        <taxon>Araneoidea</taxon>
        <taxon>Linyphiidae</taxon>
        <taxon>Erigoninae</taxon>
        <taxon>Oedothorax</taxon>
    </lineage>
</organism>
<dbReference type="EMBL" id="JAFNEN010000670">
    <property type="protein sequence ID" value="KAG8178743.1"/>
    <property type="molecule type" value="Genomic_DNA"/>
</dbReference>
<gene>
    <name evidence="1" type="ORF">JTE90_003465</name>
</gene>